<dbReference type="KEGG" id="pbj:VN24_26035"/>
<dbReference type="PATRIC" id="fig|1126833.4.peg.17"/>
<dbReference type="RefSeq" id="WP_045668749.1">
    <property type="nucleotide sequence ID" value="NZ_CP011058.1"/>
</dbReference>
<reference evidence="3" key="2">
    <citation type="submission" date="2015-03" db="EMBL/GenBank/DDBJ databases">
        <title>Genome sequence of Paenibacillus beijingensis strain DSM 24997T.</title>
        <authorList>
            <person name="Kwak Y."/>
            <person name="Shin J.-H."/>
        </authorList>
    </citation>
    <scope>NUCLEOTIDE SEQUENCE [LARGE SCALE GENOMIC DNA]</scope>
    <source>
        <strain evidence="3">DSM 24997</strain>
    </source>
</reference>
<accession>A0A0D5NQC5</accession>
<dbReference type="EMBL" id="CP011058">
    <property type="protein sequence ID" value="AJY73314.1"/>
    <property type="molecule type" value="Genomic_DNA"/>
</dbReference>
<evidence type="ECO:0000313" key="3">
    <source>
        <dbReference type="Proteomes" id="UP000032633"/>
    </source>
</evidence>
<evidence type="ECO:0000313" key="1">
    <source>
        <dbReference type="EMBL" id="AJY73314.1"/>
    </source>
</evidence>
<dbReference type="AlphaFoldDB" id="A0A0D5NQC5"/>
<evidence type="ECO:0000313" key="2">
    <source>
        <dbReference type="EMBL" id="AJY77380.1"/>
    </source>
</evidence>
<gene>
    <name evidence="1" type="ORF">VN24_00060</name>
    <name evidence="2" type="ORF">VN24_26035</name>
</gene>
<keyword evidence="3" id="KW-1185">Reference proteome</keyword>
<protein>
    <recommendedName>
        <fullName evidence="4">Butirosin biosynthesis protein H N-terminal domain-containing protein</fullName>
    </recommendedName>
</protein>
<sequence length="348" mass="41348">MVENLDIFYRKDLNCFGLTVNAILTRALGSVDFLWNQAGMVSYNNKDTVVFSHLYREISNHLNKCGKILTYNFKFSDQQELVKHMEEKLNCGHTLMVNADVYELPFSLCYQDKHINHYFEIIKIHGDKVYICDHYYKYAGEVSLHIILQAMASLAALHESSNQDQWFNFTYFDVSRFEVPHRKQFILETIYNNTLINRGEKPFPVWVPIGEEKRIGVEAFYEFIHYLKTIVIEEERELNQIYWNIRRFYDSRTHYSNILRSYSDICPDYAQLAEKYRSISQTSQIAANKVLKIAENKDPKMRTLRKSDYPGLENLLHKVIRSEEEAIRWIENHIDLSSYNHDHYNHKP</sequence>
<dbReference type="Proteomes" id="UP000032633">
    <property type="component" value="Chromosome"/>
</dbReference>
<dbReference type="STRING" id="1126833.VN24_00060"/>
<proteinExistence type="predicted"/>
<dbReference type="OrthoDB" id="2525930at2"/>
<name>A0A0D5NQC5_9BACL</name>
<dbReference type="EMBL" id="CP011058">
    <property type="protein sequence ID" value="AJY77380.1"/>
    <property type="molecule type" value="Genomic_DNA"/>
</dbReference>
<organism evidence="2 3">
    <name type="scientific">Paenibacillus beijingensis</name>
    <dbReference type="NCBI Taxonomy" id="1126833"/>
    <lineage>
        <taxon>Bacteria</taxon>
        <taxon>Bacillati</taxon>
        <taxon>Bacillota</taxon>
        <taxon>Bacilli</taxon>
        <taxon>Bacillales</taxon>
        <taxon>Paenibacillaceae</taxon>
        <taxon>Paenibacillus</taxon>
    </lineage>
</organism>
<reference evidence="2 3" key="1">
    <citation type="journal article" date="2015" name="J. Biotechnol.">
        <title>Complete genome sequence of Paenibacillus beijingensis 7188(T) (=DSM 24997(T)), a novel rhizobacterium from jujube garden soil.</title>
        <authorList>
            <person name="Kwak Y."/>
            <person name="Shin J.H."/>
        </authorList>
    </citation>
    <scope>NUCLEOTIDE SEQUENCE [LARGE SCALE GENOMIC DNA]</scope>
    <source>
        <strain evidence="2 3">DSM 24997</strain>
    </source>
</reference>
<dbReference type="HOGENOM" id="CLU_796570_0_0_9"/>
<dbReference type="KEGG" id="pbj:VN24_00060"/>
<evidence type="ECO:0008006" key="4">
    <source>
        <dbReference type="Google" id="ProtNLM"/>
    </source>
</evidence>